<gene>
    <name evidence="3" type="ORF">DFJ67_1706</name>
</gene>
<dbReference type="OrthoDB" id="5189601at2"/>
<protein>
    <submittedName>
        <fullName evidence="3">Type VII secretion protein EccE</fullName>
    </submittedName>
</protein>
<accession>A0A3D9ZER7</accession>
<feature type="region of interest" description="Disordered" evidence="1">
    <location>
        <begin position="537"/>
        <end position="604"/>
    </location>
</feature>
<evidence type="ECO:0000256" key="1">
    <source>
        <dbReference type="SAM" id="MobiDB-lite"/>
    </source>
</evidence>
<evidence type="ECO:0000256" key="2">
    <source>
        <dbReference type="SAM" id="Phobius"/>
    </source>
</evidence>
<proteinExistence type="predicted"/>
<dbReference type="RefSeq" id="WP_116067370.1">
    <property type="nucleotide sequence ID" value="NZ_QUMQ01000001.1"/>
</dbReference>
<dbReference type="AlphaFoldDB" id="A0A3D9ZER7"/>
<feature type="region of interest" description="Disordered" evidence="1">
    <location>
        <begin position="837"/>
        <end position="866"/>
    </location>
</feature>
<reference evidence="3 4" key="1">
    <citation type="submission" date="2018-08" db="EMBL/GenBank/DDBJ databases">
        <title>Sequencing the genomes of 1000 actinobacteria strains.</title>
        <authorList>
            <person name="Klenk H.-P."/>
        </authorList>
    </citation>
    <scope>NUCLEOTIDE SEQUENCE [LARGE SCALE GENOMIC DNA]</scope>
    <source>
        <strain evidence="3 4">DSM 44099</strain>
    </source>
</reference>
<keyword evidence="2" id="KW-0472">Membrane</keyword>
<feature type="region of interest" description="Disordered" evidence="1">
    <location>
        <begin position="1"/>
        <end position="20"/>
    </location>
</feature>
<comment type="caution">
    <text evidence="3">The sequence shown here is derived from an EMBL/GenBank/DDBJ whole genome shotgun (WGS) entry which is preliminary data.</text>
</comment>
<dbReference type="Proteomes" id="UP000256913">
    <property type="component" value="Unassembled WGS sequence"/>
</dbReference>
<keyword evidence="4" id="KW-1185">Reference proteome</keyword>
<organism evidence="3 4">
    <name type="scientific">Asanoa ferruginea</name>
    <dbReference type="NCBI Taxonomy" id="53367"/>
    <lineage>
        <taxon>Bacteria</taxon>
        <taxon>Bacillati</taxon>
        <taxon>Actinomycetota</taxon>
        <taxon>Actinomycetes</taxon>
        <taxon>Micromonosporales</taxon>
        <taxon>Micromonosporaceae</taxon>
        <taxon>Asanoa</taxon>
    </lineage>
</organism>
<name>A0A3D9ZER7_9ACTN</name>
<feature type="transmembrane region" description="Helical" evidence="2">
    <location>
        <begin position="50"/>
        <end position="69"/>
    </location>
</feature>
<keyword evidence="2" id="KW-0812">Transmembrane</keyword>
<feature type="region of interest" description="Disordered" evidence="1">
    <location>
        <begin position="735"/>
        <end position="761"/>
    </location>
</feature>
<evidence type="ECO:0000313" key="3">
    <source>
        <dbReference type="EMBL" id="REF95745.1"/>
    </source>
</evidence>
<dbReference type="EMBL" id="QUMQ01000001">
    <property type="protein sequence ID" value="REF95745.1"/>
    <property type="molecule type" value="Genomic_DNA"/>
</dbReference>
<feature type="region of interest" description="Disordered" evidence="1">
    <location>
        <begin position="700"/>
        <end position="723"/>
    </location>
</feature>
<feature type="compositionally biased region" description="Basic residues" evidence="1">
    <location>
        <begin position="580"/>
        <end position="590"/>
    </location>
</feature>
<evidence type="ECO:0000313" key="4">
    <source>
        <dbReference type="Proteomes" id="UP000256913"/>
    </source>
</evidence>
<keyword evidence="2" id="KW-1133">Transmembrane helix</keyword>
<feature type="compositionally biased region" description="Basic and acidic residues" evidence="1">
    <location>
        <begin position="8"/>
        <end position="17"/>
    </location>
</feature>
<feature type="compositionally biased region" description="Basic and acidic residues" evidence="1">
    <location>
        <begin position="565"/>
        <end position="579"/>
    </location>
</feature>
<sequence>MTSTAVDPYRKTAEAARGDPQWTPRRVGQIVAAQAAIAGLLAALGHGPIILTAACTIGCMVVIVAFARVRGRWLHSWLAIGIRYATRRHSLPANATPAELMRFLAPDVAPAPDGAFVDADGLVAVFELDGPLLASEPTALPDLGLLMVAANDPRLGHNLSAIHEPIPSHHPRGAHPSHNPAGGYGPPQGHNWSAAHDPNPGHSWSPAHDPNPGHNWSPAHDPNPGHNWSPAHDPNPGHNWSATHEPRPSRNPAVAQDPAGHNWSATHEPRPSRNPAVAQDPAARDWSATHEPRPSRNPAVAHDPAARDWSAADDPPPEQHPRTVTALPEIRPLVRIDLLLTAAAVRTSGIGSATAVSYRQLTGGRIPAQCRTFVVLRVLRPPGWSDADLRPTMSAATRRVAKRLGPHRRLGHEDAATTLAELAHHDFTSRVDERWTFVEIGGLCQAAYRVTLPAGNEDTARAMHRLLTLPTAAIAICVSPRRFAPSLAVRLAAESPQQLERADQALRQLAAAERATVHRLDGEHRIAAAETLLVGGRSGSLGIRPSDTTAACRGDPAGGAASSRPPDERQHVARPDATRPRPRPSPRPRRPQPTPQPYAGSWPQTVSGGAALPLAGLVLGYDRHGIPVVAKIFRPAPTRIVVVAGLRTAQLVAIRALALGAQVDVRTRRWAAWSGFADEVTAPTRNIVVTPDAAAIPDWASPSLNGGMPTRMASTTPPGTPLRPTLTIVDAATRGLRPANGPGTDRPADQGSATPPGNTRGWHATIIVRDELTSADTPLLTTADLVMLQNLRPGEANLVADTFALEGQLTGLGDEIVAMIATGQPLRWAALAPTPVERSLTDQGTPSDVDALQPVTRAGNSLRGGD</sequence>
<feature type="region of interest" description="Disordered" evidence="1">
    <location>
        <begin position="159"/>
        <end position="326"/>
    </location>
</feature>